<dbReference type="AlphaFoldDB" id="C0CM28"/>
<dbReference type="Proteomes" id="UP000003100">
    <property type="component" value="Unassembled WGS sequence"/>
</dbReference>
<name>C0CM28_BLAHS</name>
<dbReference type="GeneID" id="86822355"/>
<reference evidence="1 2" key="2">
    <citation type="submission" date="2009-02" db="EMBL/GenBank/DDBJ databases">
        <title>Draft genome sequence of Blautia hydrogenotrophica DSM 10507 (Ruminococcus hydrogenotrophicus DSM 10507).</title>
        <authorList>
            <person name="Sudarsanam P."/>
            <person name="Ley R."/>
            <person name="Guruge J."/>
            <person name="Turnbaugh P.J."/>
            <person name="Mahowald M."/>
            <person name="Liep D."/>
            <person name="Gordon J."/>
        </authorList>
    </citation>
    <scope>NUCLEOTIDE SEQUENCE [LARGE SCALE GENOMIC DNA]</scope>
    <source>
        <strain evidence="2">DSM 10507 / JCM 14656 / S5a33</strain>
    </source>
</reference>
<comment type="caution">
    <text evidence="1">The sequence shown here is derived from an EMBL/GenBank/DDBJ whole genome shotgun (WGS) entry which is preliminary data.</text>
</comment>
<gene>
    <name evidence="1" type="ORF">RUMHYD_01903</name>
</gene>
<proteinExistence type="predicted"/>
<keyword evidence="2" id="KW-1185">Reference proteome</keyword>
<sequence length="65" mass="7542">MADKKKIDPELNRARVKATMAKRDRINIILPEGTNDRIDALGFKRSDFAKTLILTELDRLEKMKK</sequence>
<organism evidence="1 2">
    <name type="scientific">Blautia hydrogenotrophica (strain DSM 10507 / JCM 14656 / S5a33)</name>
    <name type="common">Ruminococcus hydrogenotrophicus</name>
    <dbReference type="NCBI Taxonomy" id="476272"/>
    <lineage>
        <taxon>Bacteria</taxon>
        <taxon>Bacillati</taxon>
        <taxon>Bacillota</taxon>
        <taxon>Clostridia</taxon>
        <taxon>Lachnospirales</taxon>
        <taxon>Lachnospiraceae</taxon>
        <taxon>Blautia</taxon>
    </lineage>
</organism>
<dbReference type="PATRIC" id="fig|476272.21.peg.1946"/>
<protein>
    <submittedName>
        <fullName evidence="1">Uncharacterized protein</fullName>
    </submittedName>
</protein>
<dbReference type="HOGENOM" id="CLU_2841073_0_0_9"/>
<evidence type="ECO:0000313" key="2">
    <source>
        <dbReference type="Proteomes" id="UP000003100"/>
    </source>
</evidence>
<accession>C0CM28</accession>
<dbReference type="RefSeq" id="WP_005948796.1">
    <property type="nucleotide sequence ID" value="NZ_CP136423.1"/>
</dbReference>
<dbReference type="EMBL" id="ACBZ01000101">
    <property type="protein sequence ID" value="EEG49098.1"/>
    <property type="molecule type" value="Genomic_DNA"/>
</dbReference>
<reference evidence="1 2" key="1">
    <citation type="submission" date="2009-01" db="EMBL/GenBank/DDBJ databases">
        <authorList>
            <person name="Fulton L."/>
            <person name="Clifton S."/>
            <person name="Fulton B."/>
            <person name="Xu J."/>
            <person name="Minx P."/>
            <person name="Pepin K.H."/>
            <person name="Johnson M."/>
            <person name="Bhonagiri V."/>
            <person name="Nash W.E."/>
            <person name="Mardis E.R."/>
            <person name="Wilson R.K."/>
        </authorList>
    </citation>
    <scope>NUCLEOTIDE SEQUENCE [LARGE SCALE GENOMIC DNA]</scope>
    <source>
        <strain evidence="2">DSM 10507 / JCM 14656 / S5a33</strain>
    </source>
</reference>
<evidence type="ECO:0000313" key="1">
    <source>
        <dbReference type="EMBL" id="EEG49098.1"/>
    </source>
</evidence>